<feature type="domain" description="GED" evidence="1">
    <location>
        <begin position="88"/>
        <end position="174"/>
    </location>
</feature>
<dbReference type="EMBL" id="CAJOBA010038733">
    <property type="protein sequence ID" value="CAF4065894.1"/>
    <property type="molecule type" value="Genomic_DNA"/>
</dbReference>
<comment type="caution">
    <text evidence="3">The sequence shown here is derived from an EMBL/GenBank/DDBJ whole genome shotgun (WGS) entry which is preliminary data.</text>
</comment>
<evidence type="ECO:0000313" key="2">
    <source>
        <dbReference type="EMBL" id="CAF1259093.1"/>
    </source>
</evidence>
<dbReference type="GO" id="GO:0003924">
    <property type="term" value="F:GTPase activity"/>
    <property type="evidence" value="ECO:0007669"/>
    <property type="project" value="InterPro"/>
</dbReference>
<proteinExistence type="predicted"/>
<sequence length="174" mass="19270">MERRVFTLNHYYMDTVNKQKAKKVKKDNEAASAAASTITAASLQSVKPPTGPLFNFGQPANTHVTTAQTPAVVTTTAYSAVANEAQSAADIQIAMDSYCKVVEKRLVDIVSQTCYCQLITECALELETKLTSAFPPSELLRLMKEPQEQANRRNKLETSIRRFEQALKLGQENL</sequence>
<gene>
    <name evidence="2" type="ORF">OVA965_LOCUS26645</name>
    <name evidence="3" type="ORF">TMI583_LOCUS27385</name>
</gene>
<name>A0A8S2PRK4_9BILA</name>
<reference evidence="3" key="1">
    <citation type="submission" date="2021-02" db="EMBL/GenBank/DDBJ databases">
        <authorList>
            <person name="Nowell W R."/>
        </authorList>
    </citation>
    <scope>NUCLEOTIDE SEQUENCE</scope>
</reference>
<dbReference type="AlphaFoldDB" id="A0A8S2PRK4"/>
<accession>A0A8S2PRK4</accession>
<dbReference type="Proteomes" id="UP000682733">
    <property type="component" value="Unassembled WGS sequence"/>
</dbReference>
<evidence type="ECO:0000313" key="3">
    <source>
        <dbReference type="EMBL" id="CAF4065894.1"/>
    </source>
</evidence>
<dbReference type="Pfam" id="PF02212">
    <property type="entry name" value="GED"/>
    <property type="match status" value="1"/>
</dbReference>
<dbReference type="PROSITE" id="PS51388">
    <property type="entry name" value="GED"/>
    <property type="match status" value="1"/>
</dbReference>
<dbReference type="InterPro" id="IPR003130">
    <property type="entry name" value="GED"/>
</dbReference>
<organism evidence="3 4">
    <name type="scientific">Didymodactylos carnosus</name>
    <dbReference type="NCBI Taxonomy" id="1234261"/>
    <lineage>
        <taxon>Eukaryota</taxon>
        <taxon>Metazoa</taxon>
        <taxon>Spiralia</taxon>
        <taxon>Gnathifera</taxon>
        <taxon>Rotifera</taxon>
        <taxon>Eurotatoria</taxon>
        <taxon>Bdelloidea</taxon>
        <taxon>Philodinida</taxon>
        <taxon>Philodinidae</taxon>
        <taxon>Didymodactylos</taxon>
    </lineage>
</organism>
<dbReference type="Proteomes" id="UP000677228">
    <property type="component" value="Unassembled WGS sequence"/>
</dbReference>
<dbReference type="Gene3D" id="1.20.120.1240">
    <property type="entry name" value="Dynamin, middle domain"/>
    <property type="match status" value="1"/>
</dbReference>
<dbReference type="GO" id="GO:0005525">
    <property type="term" value="F:GTP binding"/>
    <property type="evidence" value="ECO:0007669"/>
    <property type="project" value="InterPro"/>
</dbReference>
<evidence type="ECO:0000313" key="4">
    <source>
        <dbReference type="Proteomes" id="UP000682733"/>
    </source>
</evidence>
<evidence type="ECO:0000259" key="1">
    <source>
        <dbReference type="PROSITE" id="PS51388"/>
    </source>
</evidence>
<dbReference type="EMBL" id="CAJNOK010017180">
    <property type="protein sequence ID" value="CAF1259093.1"/>
    <property type="molecule type" value="Genomic_DNA"/>
</dbReference>
<dbReference type="InterPro" id="IPR020850">
    <property type="entry name" value="GED_dom"/>
</dbReference>
<protein>
    <recommendedName>
        <fullName evidence="1">GED domain-containing protein</fullName>
    </recommendedName>
</protein>